<reference evidence="3" key="1">
    <citation type="submission" date="2016-10" db="EMBL/GenBank/DDBJ databases">
        <authorList>
            <person name="Varghese N."/>
            <person name="Submissions S."/>
        </authorList>
    </citation>
    <scope>NUCLEOTIDE SEQUENCE [LARGE SCALE GENOMIC DNA]</scope>
    <source>
        <strain evidence="3">GAS369</strain>
    </source>
</reference>
<dbReference type="PROSITE" id="PS50995">
    <property type="entry name" value="HTH_MARR_2"/>
    <property type="match status" value="1"/>
</dbReference>
<dbReference type="EMBL" id="LT629750">
    <property type="protein sequence ID" value="SDS74830.1"/>
    <property type="molecule type" value="Genomic_DNA"/>
</dbReference>
<dbReference type="SMART" id="SM00347">
    <property type="entry name" value="HTH_MARR"/>
    <property type="match status" value="1"/>
</dbReference>
<name>A0A1H1URD8_9BRAD</name>
<evidence type="ECO:0000313" key="2">
    <source>
        <dbReference type="EMBL" id="SDS74830.1"/>
    </source>
</evidence>
<evidence type="ECO:0000259" key="1">
    <source>
        <dbReference type="PROSITE" id="PS50995"/>
    </source>
</evidence>
<dbReference type="GO" id="GO:0003700">
    <property type="term" value="F:DNA-binding transcription factor activity"/>
    <property type="evidence" value="ECO:0007669"/>
    <property type="project" value="InterPro"/>
</dbReference>
<dbReference type="InterPro" id="IPR000835">
    <property type="entry name" value="HTH_MarR-typ"/>
</dbReference>
<dbReference type="Proteomes" id="UP000243904">
    <property type="component" value="Chromosome I"/>
</dbReference>
<dbReference type="InterPro" id="IPR036388">
    <property type="entry name" value="WH-like_DNA-bd_sf"/>
</dbReference>
<evidence type="ECO:0000313" key="3">
    <source>
        <dbReference type="Proteomes" id="UP000243904"/>
    </source>
</evidence>
<proteinExistence type="predicted"/>
<dbReference type="PANTHER" id="PTHR33164">
    <property type="entry name" value="TRANSCRIPTIONAL REGULATOR, MARR FAMILY"/>
    <property type="match status" value="1"/>
</dbReference>
<dbReference type="Gene3D" id="1.10.10.10">
    <property type="entry name" value="Winged helix-like DNA-binding domain superfamily/Winged helix DNA-binding domain"/>
    <property type="match status" value="1"/>
</dbReference>
<keyword evidence="3" id="KW-1185">Reference proteome</keyword>
<accession>A0A1H1URD8</accession>
<dbReference type="RefSeq" id="WP_100386676.1">
    <property type="nucleotide sequence ID" value="NZ_LT629750.1"/>
</dbReference>
<dbReference type="GO" id="GO:0006950">
    <property type="term" value="P:response to stress"/>
    <property type="evidence" value="ECO:0007669"/>
    <property type="project" value="TreeGrafter"/>
</dbReference>
<protein>
    <submittedName>
        <fullName evidence="2">DNA-binding transcriptional regulator, MarR family</fullName>
    </submittedName>
</protein>
<feature type="domain" description="HTH marR-type" evidence="1">
    <location>
        <begin position="1"/>
        <end position="172"/>
    </location>
</feature>
<dbReference type="AlphaFoldDB" id="A0A1H1URD8"/>
<dbReference type="GO" id="GO:0003677">
    <property type="term" value="F:DNA binding"/>
    <property type="evidence" value="ECO:0007669"/>
    <property type="project" value="UniProtKB-KW"/>
</dbReference>
<dbReference type="SUPFAM" id="SSF46785">
    <property type="entry name" value="Winged helix' DNA-binding domain"/>
    <property type="match status" value="1"/>
</dbReference>
<keyword evidence="2" id="KW-0238">DNA-binding</keyword>
<dbReference type="Pfam" id="PF01047">
    <property type="entry name" value="MarR"/>
    <property type="match status" value="1"/>
</dbReference>
<gene>
    <name evidence="2" type="ORF">SAMN05444158_3062</name>
</gene>
<organism evidence="2 3">
    <name type="scientific">Bradyrhizobium canariense</name>
    <dbReference type="NCBI Taxonomy" id="255045"/>
    <lineage>
        <taxon>Bacteria</taxon>
        <taxon>Pseudomonadati</taxon>
        <taxon>Pseudomonadota</taxon>
        <taxon>Alphaproteobacteria</taxon>
        <taxon>Hyphomicrobiales</taxon>
        <taxon>Nitrobacteraceae</taxon>
        <taxon>Bradyrhizobium</taxon>
    </lineage>
</organism>
<dbReference type="PANTHER" id="PTHR33164:SF101">
    <property type="entry name" value="TRANSCRIPTIONAL REPRESSOR MPRA"/>
    <property type="match status" value="1"/>
</dbReference>
<dbReference type="InterPro" id="IPR036390">
    <property type="entry name" value="WH_DNA-bd_sf"/>
</dbReference>
<sequence>MTKQWKVSEGYGVLAADRKAPSLRETSWNKDVGRQFLWDIISTNIHVDEIQSFWAKSLNLSSPQWMILMALSDLDRGQGVPVKDVSTKLHVDRSFITVQSKLLENEGLVRRIPSRDDARVVLLSLSAKARKQISDLSAKQELLAKFIFADLDAPALRDFLDRLASLKTKLEKAAIKLVADI</sequence>
<dbReference type="InterPro" id="IPR039422">
    <property type="entry name" value="MarR/SlyA-like"/>
</dbReference>